<name>A0A845QFH6_9FIRM</name>
<dbReference type="SUPFAM" id="SSF52172">
    <property type="entry name" value="CheY-like"/>
    <property type="match status" value="1"/>
</dbReference>
<dbReference type="Proteomes" id="UP000446866">
    <property type="component" value="Unassembled WGS sequence"/>
</dbReference>
<dbReference type="SMART" id="SM00850">
    <property type="entry name" value="LytTR"/>
    <property type="match status" value="1"/>
</dbReference>
<dbReference type="Gene3D" id="3.40.50.2300">
    <property type="match status" value="1"/>
</dbReference>
<evidence type="ECO:0000256" key="2">
    <source>
        <dbReference type="ARBA" id="ARBA00024867"/>
    </source>
</evidence>
<dbReference type="SMART" id="SM00448">
    <property type="entry name" value="REC"/>
    <property type="match status" value="1"/>
</dbReference>
<dbReference type="Pfam" id="PF04397">
    <property type="entry name" value="LytTR"/>
    <property type="match status" value="1"/>
</dbReference>
<evidence type="ECO:0000256" key="1">
    <source>
        <dbReference type="ARBA" id="ARBA00018672"/>
    </source>
</evidence>
<accession>A0A845QFH6</accession>
<dbReference type="InterPro" id="IPR007492">
    <property type="entry name" value="LytTR_DNA-bd_dom"/>
</dbReference>
<proteinExistence type="predicted"/>
<protein>
    <recommendedName>
        <fullName evidence="1">Stage 0 sporulation protein A homolog</fullName>
    </recommendedName>
</protein>
<reference evidence="6 7" key="1">
    <citation type="submission" date="2018-08" db="EMBL/GenBank/DDBJ databases">
        <title>Murine metabolic-syndrome-specific gut microbial biobank.</title>
        <authorList>
            <person name="Liu C."/>
        </authorList>
    </citation>
    <scope>NUCLEOTIDE SEQUENCE [LARGE SCALE GENOMIC DNA]</scope>
    <source>
        <strain evidence="6 7">28</strain>
    </source>
</reference>
<sequence length="231" mass="26831">MKVCICDDLAEELELLKAACQTFFAERNVQAEIVCTQDPEHPIKHEYDLLILDVEMPKKKGTAVKDQLMGRERPLIIFATSYQENIVDAFGTNVIGFLAKPLVWESFELKMDLAVRLLLAGRMLELSPVLYEHSEKIIMFYTEQRYTKALLADGEKTPLSAKSLSAWEKELEDLYFVRVDTSHLVNCKHIVDAYDDIFVLRDGQKLKVSRRRKKDCFEKLRQYNLRFSKFA</sequence>
<dbReference type="InterPro" id="IPR011006">
    <property type="entry name" value="CheY-like_superfamily"/>
</dbReference>
<keyword evidence="3" id="KW-0597">Phosphoprotein</keyword>
<dbReference type="Pfam" id="PF00072">
    <property type="entry name" value="Response_reg"/>
    <property type="match status" value="1"/>
</dbReference>
<dbReference type="InterPro" id="IPR001789">
    <property type="entry name" value="Sig_transdc_resp-reg_receiver"/>
</dbReference>
<dbReference type="AlphaFoldDB" id="A0A845QFH6"/>
<dbReference type="GO" id="GO:0000160">
    <property type="term" value="P:phosphorelay signal transduction system"/>
    <property type="evidence" value="ECO:0007669"/>
    <property type="project" value="InterPro"/>
</dbReference>
<comment type="function">
    <text evidence="2">May play the central regulatory role in sporulation. It may be an element of the effector pathway responsible for the activation of sporulation genes in response to nutritional stress. Spo0A may act in concert with spo0H (a sigma factor) to control the expression of some genes that are critical to the sporulation process.</text>
</comment>
<feature type="domain" description="HTH LytTR-type" evidence="5">
    <location>
        <begin position="136"/>
        <end position="222"/>
    </location>
</feature>
<dbReference type="GO" id="GO:0003677">
    <property type="term" value="F:DNA binding"/>
    <property type="evidence" value="ECO:0007669"/>
    <property type="project" value="UniProtKB-KW"/>
</dbReference>
<evidence type="ECO:0000259" key="4">
    <source>
        <dbReference type="PROSITE" id="PS50110"/>
    </source>
</evidence>
<dbReference type="Gene3D" id="2.40.50.1020">
    <property type="entry name" value="LytTr DNA-binding domain"/>
    <property type="match status" value="1"/>
</dbReference>
<organism evidence="6 7">
    <name type="scientific">Anaerotruncus colihominis</name>
    <dbReference type="NCBI Taxonomy" id="169435"/>
    <lineage>
        <taxon>Bacteria</taxon>
        <taxon>Bacillati</taxon>
        <taxon>Bacillota</taxon>
        <taxon>Clostridia</taxon>
        <taxon>Eubacteriales</taxon>
        <taxon>Oscillospiraceae</taxon>
        <taxon>Anaerotruncus</taxon>
    </lineage>
</organism>
<evidence type="ECO:0000259" key="5">
    <source>
        <dbReference type="PROSITE" id="PS50930"/>
    </source>
</evidence>
<comment type="caution">
    <text evidence="6">The sequence shown here is derived from an EMBL/GenBank/DDBJ whole genome shotgun (WGS) entry which is preliminary data.</text>
</comment>
<feature type="domain" description="Response regulatory" evidence="4">
    <location>
        <begin position="2"/>
        <end position="115"/>
    </location>
</feature>
<feature type="modified residue" description="4-aspartylphosphate" evidence="3">
    <location>
        <position position="53"/>
    </location>
</feature>
<gene>
    <name evidence="6" type="ORF">D0435_03005</name>
</gene>
<keyword evidence="7" id="KW-1185">Reference proteome</keyword>
<keyword evidence="6" id="KW-0238">DNA-binding</keyword>
<evidence type="ECO:0000313" key="6">
    <source>
        <dbReference type="EMBL" id="NBH60642.1"/>
    </source>
</evidence>
<dbReference type="PROSITE" id="PS50110">
    <property type="entry name" value="RESPONSE_REGULATORY"/>
    <property type="match status" value="1"/>
</dbReference>
<evidence type="ECO:0000313" key="7">
    <source>
        <dbReference type="Proteomes" id="UP000446866"/>
    </source>
</evidence>
<dbReference type="PROSITE" id="PS50930">
    <property type="entry name" value="HTH_LYTTR"/>
    <property type="match status" value="1"/>
</dbReference>
<dbReference type="EMBL" id="QXWK01000004">
    <property type="protein sequence ID" value="NBH60642.1"/>
    <property type="molecule type" value="Genomic_DNA"/>
</dbReference>
<dbReference type="RefSeq" id="WP_160200942.1">
    <property type="nucleotide sequence ID" value="NZ_QXWK01000004.1"/>
</dbReference>
<evidence type="ECO:0000256" key="3">
    <source>
        <dbReference type="PROSITE-ProRule" id="PRU00169"/>
    </source>
</evidence>